<proteinExistence type="predicted"/>
<feature type="transmembrane region" description="Helical" evidence="5">
    <location>
        <begin position="516"/>
        <end position="538"/>
    </location>
</feature>
<accession>K6UN75</accession>
<dbReference type="Gene3D" id="1.10.287.950">
    <property type="entry name" value="Methyl-accepting chemotaxis protein"/>
    <property type="match status" value="1"/>
</dbReference>
<dbReference type="Proteomes" id="UP000008495">
    <property type="component" value="Unassembled WGS sequence"/>
</dbReference>
<organism evidence="7 8">
    <name type="scientific">Austwickia chelonae NBRC 105200</name>
    <dbReference type="NCBI Taxonomy" id="1184607"/>
    <lineage>
        <taxon>Bacteria</taxon>
        <taxon>Bacillati</taxon>
        <taxon>Actinomycetota</taxon>
        <taxon>Actinomycetes</taxon>
        <taxon>Micrococcales</taxon>
        <taxon>Dermatophilaceae</taxon>
        <taxon>Austwickia</taxon>
    </lineage>
</organism>
<feature type="transmembrane region" description="Helical" evidence="5">
    <location>
        <begin position="475"/>
        <end position="495"/>
    </location>
</feature>
<dbReference type="GO" id="GO:0140359">
    <property type="term" value="F:ABC-type transporter activity"/>
    <property type="evidence" value="ECO:0007669"/>
    <property type="project" value="InterPro"/>
</dbReference>
<dbReference type="SUPFAM" id="SSF58104">
    <property type="entry name" value="Methyl-accepting chemotaxis protein (MCP) signaling domain"/>
    <property type="match status" value="1"/>
</dbReference>
<gene>
    <name evidence="7" type="ORF">AUCHE_16_01690</name>
</gene>
<evidence type="ECO:0000256" key="3">
    <source>
        <dbReference type="ARBA" id="ARBA00022989"/>
    </source>
</evidence>
<dbReference type="RefSeq" id="WP_006503503.1">
    <property type="nucleotide sequence ID" value="NZ_BAGZ01000016.1"/>
</dbReference>
<comment type="subcellular location">
    <subcellularLocation>
        <location evidence="1">Membrane</location>
        <topology evidence="1">Multi-pass membrane protein</topology>
    </subcellularLocation>
</comment>
<dbReference type="AlphaFoldDB" id="K6UN75"/>
<feature type="domain" description="ABC-2 type transporter transmembrane" evidence="6">
    <location>
        <begin position="451"/>
        <end position="648"/>
    </location>
</feature>
<dbReference type="OrthoDB" id="9811483at2"/>
<dbReference type="InterPro" id="IPR017501">
    <property type="entry name" value="Phage_infect_YhgE_C"/>
</dbReference>
<evidence type="ECO:0000259" key="6">
    <source>
        <dbReference type="Pfam" id="PF12698"/>
    </source>
</evidence>
<dbReference type="InterPro" id="IPR017500">
    <property type="entry name" value="Phage_infect_YhgE_N"/>
</dbReference>
<name>K6UN75_9MICO</name>
<keyword evidence="3 5" id="KW-1133">Transmembrane helix</keyword>
<dbReference type="NCBIfam" id="TIGR03057">
    <property type="entry name" value="xxxLxxG_by_4"/>
    <property type="match status" value="3"/>
</dbReference>
<dbReference type="InterPro" id="IPR013525">
    <property type="entry name" value="ABC2_TM"/>
</dbReference>
<dbReference type="NCBIfam" id="TIGR03062">
    <property type="entry name" value="pip_yhgE_Cterm"/>
    <property type="match status" value="1"/>
</dbReference>
<feature type="transmembrane region" description="Helical" evidence="5">
    <location>
        <begin position="20"/>
        <end position="41"/>
    </location>
</feature>
<evidence type="ECO:0000256" key="5">
    <source>
        <dbReference type="SAM" id="Phobius"/>
    </source>
</evidence>
<reference evidence="7 8" key="1">
    <citation type="submission" date="2012-08" db="EMBL/GenBank/DDBJ databases">
        <title>Whole genome shotgun sequence of Austwickia chelonae NBRC 105200.</title>
        <authorList>
            <person name="Yoshida I."/>
            <person name="Hosoyama A."/>
            <person name="Tsuchikane K."/>
            <person name="Katsumata H."/>
            <person name="Ando Y."/>
            <person name="Ohji S."/>
            <person name="Hamada M."/>
            <person name="Tamura T."/>
            <person name="Yamazoe A."/>
            <person name="Yamazaki S."/>
            <person name="Fujita N."/>
        </authorList>
    </citation>
    <scope>NUCLEOTIDE SEQUENCE [LARGE SCALE GENOMIC DNA]</scope>
    <source>
        <strain evidence="7 8">NBRC 105200</strain>
    </source>
</reference>
<sequence>MRSHRLALAELLRLTSAPMIRVALVALVLIPSLYAGLYLYANRDPYARLSSMPAAIVSEDQGTTLANGERIQIGKEIAEQLAKTKKFDWSVIDRQSATQGVKDETYHFAVIIPAGFSADLSSVGTGNPRQAHLEQITNDANGYLTRTISNQVIAEITKSIASKLSSTTASKMLDGFNTVRVNLTSASDGAAQLSEGTTKLLDGQKKLRDGTEKLVDGTTKAHKGSQELAQGAGKLSQGMGKLAEGTAELPSKTRQLADGARKVADGNAQVASAGQQLADGAKQIDLSRASLKTDLVARLDAIDKANKESGKPDSVIAEATTAARKALTDVDGKLTTVSGKVTSASGKLSQLSAGSTKLADGADKLATASVKLSAGIKEAHTGSTKLADGAQKMTTGLAKLDEGAHKLHDGTGKALQGSQKLDEGAHKLGDGLKSGVEKIPATTPEQRAAAAQVMGAPVSIERAAAAEAENYGAGLAPFFLALSLWIGAYTLFLVVRPVSLRAVVANQPGWRIAFSGWMTPALLGTCQAVAVFLLIGWGLGFKMDKPIPTVLFLIGVSCVYVSILLALAARFGAVGKFVGLVFMVLQLVSAGGTFPWQTLPEPLQVVHHLAPMSYAVEGLRHLMYGGPLHRMPMIIAVLFAYWLLAMIATRWAALRLRIWTARRIKPDLEL</sequence>
<comment type="caution">
    <text evidence="7">The sequence shown here is derived from an EMBL/GenBank/DDBJ whole genome shotgun (WGS) entry which is preliminary data.</text>
</comment>
<feature type="transmembrane region" description="Helical" evidence="5">
    <location>
        <begin position="550"/>
        <end position="570"/>
    </location>
</feature>
<dbReference type="eggNOG" id="COG1511">
    <property type="taxonomic scope" value="Bacteria"/>
</dbReference>
<feature type="transmembrane region" description="Helical" evidence="5">
    <location>
        <begin position="577"/>
        <end position="596"/>
    </location>
</feature>
<dbReference type="PANTHER" id="PTHR43077">
    <property type="entry name" value="TRANSPORT PERMEASE YVFS-RELATED"/>
    <property type="match status" value="1"/>
</dbReference>
<keyword evidence="2 5" id="KW-0812">Transmembrane</keyword>
<dbReference type="Gene3D" id="3.40.1710.10">
    <property type="entry name" value="abc type-2 transporter like domain"/>
    <property type="match status" value="1"/>
</dbReference>
<dbReference type="InterPro" id="IPR023908">
    <property type="entry name" value="xxxLxxG_rpt"/>
</dbReference>
<dbReference type="STRING" id="100225.SAMN05421595_2399"/>
<dbReference type="EMBL" id="BAGZ01000016">
    <property type="protein sequence ID" value="GAB78746.1"/>
    <property type="molecule type" value="Genomic_DNA"/>
</dbReference>
<dbReference type="GO" id="GO:0016020">
    <property type="term" value="C:membrane"/>
    <property type="evidence" value="ECO:0007669"/>
    <property type="project" value="UniProtKB-SubCell"/>
</dbReference>
<evidence type="ECO:0000256" key="1">
    <source>
        <dbReference type="ARBA" id="ARBA00004141"/>
    </source>
</evidence>
<dbReference type="NCBIfam" id="TIGR03061">
    <property type="entry name" value="pip_yhgE_Nterm"/>
    <property type="match status" value="1"/>
</dbReference>
<dbReference type="InterPro" id="IPR051328">
    <property type="entry name" value="T7SS_ABC-Transporter"/>
</dbReference>
<feature type="transmembrane region" description="Helical" evidence="5">
    <location>
        <begin position="633"/>
        <end position="653"/>
    </location>
</feature>
<keyword evidence="4 5" id="KW-0472">Membrane</keyword>
<feature type="domain" description="ABC-2 type transporter transmembrane" evidence="6">
    <location>
        <begin position="26"/>
        <end position="166"/>
    </location>
</feature>
<keyword evidence="8" id="KW-1185">Reference proteome</keyword>
<evidence type="ECO:0000256" key="4">
    <source>
        <dbReference type="ARBA" id="ARBA00023136"/>
    </source>
</evidence>
<evidence type="ECO:0000256" key="2">
    <source>
        <dbReference type="ARBA" id="ARBA00022692"/>
    </source>
</evidence>
<dbReference type="PANTHER" id="PTHR43077:SF5">
    <property type="entry name" value="PHAGE INFECTION PROTEIN"/>
    <property type="match status" value="1"/>
</dbReference>
<protein>
    <recommendedName>
        <fullName evidence="6">ABC-2 type transporter transmembrane domain-containing protein</fullName>
    </recommendedName>
</protein>
<evidence type="ECO:0000313" key="8">
    <source>
        <dbReference type="Proteomes" id="UP000008495"/>
    </source>
</evidence>
<evidence type="ECO:0000313" key="7">
    <source>
        <dbReference type="EMBL" id="GAB78746.1"/>
    </source>
</evidence>
<dbReference type="Pfam" id="PF12698">
    <property type="entry name" value="ABC2_membrane_3"/>
    <property type="match status" value="2"/>
</dbReference>